<name>A0A2V1H102_9GAMM</name>
<gene>
    <name evidence="2" type="ORF">DC094_00995</name>
</gene>
<dbReference type="InterPro" id="IPR043519">
    <property type="entry name" value="NT_sf"/>
</dbReference>
<dbReference type="Proteomes" id="UP000244906">
    <property type="component" value="Unassembled WGS sequence"/>
</dbReference>
<dbReference type="SUPFAM" id="SSF81301">
    <property type="entry name" value="Nucleotidyltransferase"/>
    <property type="match status" value="1"/>
</dbReference>
<feature type="domain" description="Polymerase beta nucleotidyltransferase" evidence="1">
    <location>
        <begin position="11"/>
        <end position="87"/>
    </location>
</feature>
<organism evidence="2 3">
    <name type="scientific">Pelagibaculum spongiae</name>
    <dbReference type="NCBI Taxonomy" id="2080658"/>
    <lineage>
        <taxon>Bacteria</taxon>
        <taxon>Pseudomonadati</taxon>
        <taxon>Pseudomonadota</taxon>
        <taxon>Gammaproteobacteria</taxon>
        <taxon>Oceanospirillales</taxon>
        <taxon>Pelagibaculum</taxon>
    </lineage>
</organism>
<dbReference type="InterPro" id="IPR041633">
    <property type="entry name" value="Polbeta"/>
</dbReference>
<proteinExistence type="predicted"/>
<dbReference type="RefSeq" id="WP_116685229.1">
    <property type="nucleotide sequence ID" value="NZ_CAWNYD010000001.1"/>
</dbReference>
<reference evidence="2 3" key="1">
    <citation type="submission" date="2018-04" db="EMBL/GenBank/DDBJ databases">
        <title>Thalassorhabdus spongiae gen. nov., sp. nov., isolated from a marine sponge in South-West Iceland.</title>
        <authorList>
            <person name="Knobloch S."/>
            <person name="Daussin A."/>
            <person name="Johannsson R."/>
            <person name="Marteinsson V.T."/>
        </authorList>
    </citation>
    <scope>NUCLEOTIDE SEQUENCE [LARGE SCALE GENOMIC DNA]</scope>
    <source>
        <strain evidence="2 3">Hp12</strain>
    </source>
</reference>
<dbReference type="AlphaFoldDB" id="A0A2V1H102"/>
<protein>
    <submittedName>
        <fullName evidence="2">DNA polymerase III subunit beta</fullName>
    </submittedName>
</protein>
<evidence type="ECO:0000259" key="1">
    <source>
        <dbReference type="Pfam" id="PF18765"/>
    </source>
</evidence>
<dbReference type="CDD" id="cd05403">
    <property type="entry name" value="NT_KNTase_like"/>
    <property type="match status" value="1"/>
</dbReference>
<sequence length="94" mass="10242">MRLTASEQGAIRQTVANYDQQAKVYLFGSRVDDAKKGGDIDLLVISPRLGFAEKLNILADLHEQLGDQKIDLLLDKDGGGEFTQTILPGAVEIN</sequence>
<accession>A0A2V1H102</accession>
<dbReference type="Gene3D" id="3.30.460.10">
    <property type="entry name" value="Beta Polymerase, domain 2"/>
    <property type="match status" value="1"/>
</dbReference>
<keyword evidence="3" id="KW-1185">Reference proteome</keyword>
<dbReference type="OrthoDB" id="14556at2"/>
<dbReference type="Pfam" id="PF18765">
    <property type="entry name" value="Polbeta"/>
    <property type="match status" value="1"/>
</dbReference>
<evidence type="ECO:0000313" key="3">
    <source>
        <dbReference type="Proteomes" id="UP000244906"/>
    </source>
</evidence>
<evidence type="ECO:0000313" key="2">
    <source>
        <dbReference type="EMBL" id="PVZ71640.1"/>
    </source>
</evidence>
<comment type="caution">
    <text evidence="2">The sequence shown here is derived from an EMBL/GenBank/DDBJ whole genome shotgun (WGS) entry which is preliminary data.</text>
</comment>
<dbReference type="EMBL" id="QDDL01000001">
    <property type="protein sequence ID" value="PVZ71640.1"/>
    <property type="molecule type" value="Genomic_DNA"/>
</dbReference>